<evidence type="ECO:0000256" key="2">
    <source>
        <dbReference type="ARBA" id="ARBA00022980"/>
    </source>
</evidence>
<dbReference type="InterPro" id="IPR000456">
    <property type="entry name" value="Ribosomal_bL17"/>
</dbReference>
<evidence type="ECO:0000313" key="8">
    <source>
        <dbReference type="Proteomes" id="UP001596052"/>
    </source>
</evidence>
<dbReference type="RefSeq" id="WP_377162952.1">
    <property type="nucleotide sequence ID" value="NZ_JBHSMQ010000001.1"/>
</dbReference>
<dbReference type="Gene3D" id="3.90.1030.10">
    <property type="entry name" value="Ribosomal protein L17"/>
    <property type="match status" value="1"/>
</dbReference>
<evidence type="ECO:0000256" key="4">
    <source>
        <dbReference type="HAMAP-Rule" id="MF_01368"/>
    </source>
</evidence>
<dbReference type="Pfam" id="PF01196">
    <property type="entry name" value="Ribosomal_L17"/>
    <property type="match status" value="1"/>
</dbReference>
<feature type="compositionally biased region" description="Low complexity" evidence="6">
    <location>
        <begin position="129"/>
        <end position="141"/>
    </location>
</feature>
<organism evidence="7 8">
    <name type="scientific">Prosthecobacter fluviatilis</name>
    <dbReference type="NCBI Taxonomy" id="445931"/>
    <lineage>
        <taxon>Bacteria</taxon>
        <taxon>Pseudomonadati</taxon>
        <taxon>Verrucomicrobiota</taxon>
        <taxon>Verrucomicrobiia</taxon>
        <taxon>Verrucomicrobiales</taxon>
        <taxon>Verrucomicrobiaceae</taxon>
        <taxon>Prosthecobacter</taxon>
    </lineage>
</organism>
<keyword evidence="2 4" id="KW-0689">Ribosomal protein</keyword>
<proteinExistence type="inferred from homology"/>
<feature type="region of interest" description="Disordered" evidence="6">
    <location>
        <begin position="129"/>
        <end position="164"/>
    </location>
</feature>
<feature type="compositionally biased region" description="Basic residues" evidence="6">
    <location>
        <begin position="144"/>
        <end position="156"/>
    </location>
</feature>
<sequence>MKHGRKIVKLQRKQDHRDALLMNLTCSLIEHRRIRTTLAKAKALRPYAEKLVTLGKRGTLHARRTALSSLRHKDMVKKLFEEIAVASKDRVGGYTRITKLGQRRSDSAPMAYIEWVDAYVPKAAAAPAPEAAAEPVATEEAAAPKKKAPAKKKAAPKKKEAAAE</sequence>
<keyword evidence="8" id="KW-1185">Reference proteome</keyword>
<dbReference type="HAMAP" id="MF_01368">
    <property type="entry name" value="Ribosomal_bL17"/>
    <property type="match status" value="1"/>
</dbReference>
<reference evidence="8" key="1">
    <citation type="journal article" date="2019" name="Int. J. Syst. Evol. Microbiol.">
        <title>The Global Catalogue of Microorganisms (GCM) 10K type strain sequencing project: providing services to taxonomists for standard genome sequencing and annotation.</title>
        <authorList>
            <consortium name="The Broad Institute Genomics Platform"/>
            <consortium name="The Broad Institute Genome Sequencing Center for Infectious Disease"/>
            <person name="Wu L."/>
            <person name="Ma J."/>
        </authorList>
    </citation>
    <scope>NUCLEOTIDE SEQUENCE [LARGE SCALE GENOMIC DNA]</scope>
    <source>
        <strain evidence="8">CGMCC 4.1469</strain>
    </source>
</reference>
<dbReference type="PANTHER" id="PTHR14413">
    <property type="entry name" value="RIBOSOMAL PROTEIN L17"/>
    <property type="match status" value="1"/>
</dbReference>
<dbReference type="InterPro" id="IPR036373">
    <property type="entry name" value="Ribosomal_bL17_sf"/>
</dbReference>
<dbReference type="SUPFAM" id="SSF64263">
    <property type="entry name" value="Prokaryotic ribosomal protein L17"/>
    <property type="match status" value="1"/>
</dbReference>
<evidence type="ECO:0000256" key="3">
    <source>
        <dbReference type="ARBA" id="ARBA00023274"/>
    </source>
</evidence>
<name>A0ABW0KK51_9BACT</name>
<dbReference type="Proteomes" id="UP001596052">
    <property type="component" value="Unassembled WGS sequence"/>
</dbReference>
<dbReference type="GO" id="GO:0005840">
    <property type="term" value="C:ribosome"/>
    <property type="evidence" value="ECO:0007669"/>
    <property type="project" value="UniProtKB-KW"/>
</dbReference>
<dbReference type="NCBIfam" id="TIGR00059">
    <property type="entry name" value="L17"/>
    <property type="match status" value="1"/>
</dbReference>
<dbReference type="PROSITE" id="PS01167">
    <property type="entry name" value="RIBOSOMAL_L17"/>
    <property type="match status" value="1"/>
</dbReference>
<protein>
    <recommendedName>
        <fullName evidence="4">Large ribosomal subunit protein bL17</fullName>
    </recommendedName>
</protein>
<comment type="caution">
    <text evidence="7">The sequence shown here is derived from an EMBL/GenBank/DDBJ whole genome shotgun (WGS) entry which is preliminary data.</text>
</comment>
<evidence type="ECO:0000256" key="1">
    <source>
        <dbReference type="ARBA" id="ARBA00008777"/>
    </source>
</evidence>
<keyword evidence="3 4" id="KW-0687">Ribonucleoprotein</keyword>
<evidence type="ECO:0000256" key="5">
    <source>
        <dbReference type="RuleBase" id="RU000660"/>
    </source>
</evidence>
<comment type="similarity">
    <text evidence="1 4 5">Belongs to the bacterial ribosomal protein bL17 family.</text>
</comment>
<gene>
    <name evidence="4 7" type="primary">rplQ</name>
    <name evidence="7" type="ORF">ACFQDI_02250</name>
</gene>
<dbReference type="InterPro" id="IPR047859">
    <property type="entry name" value="Ribosomal_bL17_CS"/>
</dbReference>
<dbReference type="PANTHER" id="PTHR14413:SF16">
    <property type="entry name" value="LARGE RIBOSOMAL SUBUNIT PROTEIN BL17M"/>
    <property type="match status" value="1"/>
</dbReference>
<accession>A0ABW0KK51</accession>
<evidence type="ECO:0000256" key="6">
    <source>
        <dbReference type="SAM" id="MobiDB-lite"/>
    </source>
</evidence>
<comment type="subunit">
    <text evidence="4">Part of the 50S ribosomal subunit. Contacts protein L32.</text>
</comment>
<dbReference type="EMBL" id="JBHSMQ010000001">
    <property type="protein sequence ID" value="MFC5453664.1"/>
    <property type="molecule type" value="Genomic_DNA"/>
</dbReference>
<evidence type="ECO:0000313" key="7">
    <source>
        <dbReference type="EMBL" id="MFC5453664.1"/>
    </source>
</evidence>